<feature type="transmembrane region" description="Helical" evidence="1">
    <location>
        <begin position="112"/>
        <end position="135"/>
    </location>
</feature>
<protein>
    <submittedName>
        <fullName evidence="2">Uncharacterized protein</fullName>
    </submittedName>
</protein>
<feature type="transmembrane region" description="Helical" evidence="1">
    <location>
        <begin position="78"/>
        <end position="100"/>
    </location>
</feature>
<keyword evidence="3" id="KW-1185">Reference proteome</keyword>
<dbReference type="RefSeq" id="WP_243570780.1">
    <property type="nucleotide sequence ID" value="NZ_BAAARD010000001.1"/>
</dbReference>
<accession>A0ABY4AZT0</accession>
<gene>
    <name evidence="2" type="ORF">MTP13_09150</name>
</gene>
<feature type="transmembrane region" description="Helical" evidence="1">
    <location>
        <begin position="21"/>
        <end position="40"/>
    </location>
</feature>
<dbReference type="Proteomes" id="UP000831304">
    <property type="component" value="Chromosome"/>
</dbReference>
<name>A0ABY4AZT0_9MICO</name>
<reference evidence="2 3" key="1">
    <citation type="submission" date="2022-03" db="EMBL/GenBank/DDBJ databases">
        <title>Agromyces sp. isolated from the gut of P. brevitarsis seulensis larvae.</title>
        <authorList>
            <person name="Won M."/>
            <person name="Kwon S.-W."/>
        </authorList>
    </citation>
    <scope>NUCLEOTIDE SEQUENCE [LARGE SCALE GENOMIC DNA]</scope>
    <source>
        <strain evidence="2 3">KACC 16215</strain>
    </source>
</reference>
<organism evidence="2 3">
    <name type="scientific">Agromyces soli</name>
    <dbReference type="NCBI Taxonomy" id="659012"/>
    <lineage>
        <taxon>Bacteria</taxon>
        <taxon>Bacillati</taxon>
        <taxon>Actinomycetota</taxon>
        <taxon>Actinomycetes</taxon>
        <taxon>Micrococcales</taxon>
        <taxon>Microbacteriaceae</taxon>
        <taxon>Agromyces</taxon>
    </lineage>
</organism>
<proteinExistence type="predicted"/>
<keyword evidence="1" id="KW-0812">Transmembrane</keyword>
<feature type="transmembrane region" description="Helical" evidence="1">
    <location>
        <begin position="52"/>
        <end position="71"/>
    </location>
</feature>
<feature type="transmembrane region" description="Helical" evidence="1">
    <location>
        <begin position="183"/>
        <end position="205"/>
    </location>
</feature>
<evidence type="ECO:0000313" key="2">
    <source>
        <dbReference type="EMBL" id="UOE27922.1"/>
    </source>
</evidence>
<evidence type="ECO:0000313" key="3">
    <source>
        <dbReference type="Proteomes" id="UP000831304"/>
    </source>
</evidence>
<evidence type="ECO:0000256" key="1">
    <source>
        <dbReference type="SAM" id="Phobius"/>
    </source>
</evidence>
<keyword evidence="1" id="KW-1133">Transmembrane helix</keyword>
<feature type="transmembrane region" description="Helical" evidence="1">
    <location>
        <begin position="142"/>
        <end position="163"/>
    </location>
</feature>
<sequence>MTEPGTVHRPPGVRGARRAAVVALVASISITAVVGIVVLLTGDFGEVQGRVLTTTLLVAGFSTVALCHLAVAGRPVRVVGFVGLAVSAIALVIGLVLIWTPWDAWNDGSGELWRWFGVTGVLALSLAHANLLLLLAGRRHPFVRAAMAVTLTAIALVALLVILPILSDGRIPGDGGWDAYWRWFGVIAIVDALGTIVLPVVGLLLRDRPAEASATGLPAATSAAPLAPDALDQRIAALAAERGLDREALLAAALDALEARPGRPEDVAEGR</sequence>
<keyword evidence="1" id="KW-0472">Membrane</keyword>
<dbReference type="EMBL" id="CP094533">
    <property type="protein sequence ID" value="UOE27922.1"/>
    <property type="molecule type" value="Genomic_DNA"/>
</dbReference>